<dbReference type="InterPro" id="IPR043519">
    <property type="entry name" value="NT_sf"/>
</dbReference>
<dbReference type="EMBL" id="VFMO01000001">
    <property type="protein sequence ID" value="TQJ12866.1"/>
    <property type="molecule type" value="Genomic_DNA"/>
</dbReference>
<protein>
    <submittedName>
        <fullName evidence="1">GrpB-like predicted nucleotidyltransferase (UPF0157 family)</fullName>
    </submittedName>
</protein>
<proteinExistence type="predicted"/>
<dbReference type="RefSeq" id="WP_129625364.1">
    <property type="nucleotide sequence ID" value="NZ_BAABCI010000004.1"/>
</dbReference>
<dbReference type="GO" id="GO:0016740">
    <property type="term" value="F:transferase activity"/>
    <property type="evidence" value="ECO:0007669"/>
    <property type="project" value="UniProtKB-KW"/>
</dbReference>
<evidence type="ECO:0000313" key="2">
    <source>
        <dbReference type="Proteomes" id="UP000320806"/>
    </source>
</evidence>
<dbReference type="Gene3D" id="3.30.460.10">
    <property type="entry name" value="Beta Polymerase, domain 2"/>
    <property type="match status" value="1"/>
</dbReference>
<reference evidence="1 2" key="1">
    <citation type="submission" date="2019-06" db="EMBL/GenBank/DDBJ databases">
        <title>Sequencing the genomes of 1000 actinobacteria strains.</title>
        <authorList>
            <person name="Klenk H.-P."/>
        </authorList>
    </citation>
    <scope>NUCLEOTIDE SEQUENCE [LARGE SCALE GENOMIC DNA]</scope>
    <source>
        <strain evidence="1 2">DSM 19828</strain>
    </source>
</reference>
<dbReference type="Proteomes" id="UP000320806">
    <property type="component" value="Unassembled WGS sequence"/>
</dbReference>
<dbReference type="Pfam" id="PF04229">
    <property type="entry name" value="GrpB"/>
    <property type="match status" value="1"/>
</dbReference>
<dbReference type="SUPFAM" id="SSF81301">
    <property type="entry name" value="Nucleotidyltransferase"/>
    <property type="match status" value="1"/>
</dbReference>
<evidence type="ECO:0000313" key="1">
    <source>
        <dbReference type="EMBL" id="TQJ12866.1"/>
    </source>
</evidence>
<sequence>MTESPNPGRRGPDVTCVELVGGVEKRDLVIEEYDPSWTSAFTEHEHRIRAALGETAKQVEHIGSTSVPGLAAKPIIDILVVVDDVTAEEDYLPQLLDTGYMLRVREPGHRLVRTPELDVHVHILETGDVAADDYLLLRDRLRTDQGDRELYERTKRDLVAQDWPDMNAYSDAKGQVIAEIKQRARDNRG</sequence>
<dbReference type="AlphaFoldDB" id="A0A542EC65"/>
<dbReference type="OrthoDB" id="9799092at2"/>
<keyword evidence="2" id="KW-1185">Reference proteome</keyword>
<dbReference type="InterPro" id="IPR007344">
    <property type="entry name" value="GrpB/CoaE"/>
</dbReference>
<keyword evidence="1" id="KW-0808">Transferase</keyword>
<name>A0A542EC65_9MICO</name>
<organism evidence="1 2">
    <name type="scientific">Yimella lutea</name>
    <dbReference type="NCBI Taxonomy" id="587872"/>
    <lineage>
        <taxon>Bacteria</taxon>
        <taxon>Bacillati</taxon>
        <taxon>Actinomycetota</taxon>
        <taxon>Actinomycetes</taxon>
        <taxon>Micrococcales</taxon>
        <taxon>Dermacoccaceae</taxon>
        <taxon>Yimella</taxon>
    </lineage>
</organism>
<comment type="caution">
    <text evidence="1">The sequence shown here is derived from an EMBL/GenBank/DDBJ whole genome shotgun (WGS) entry which is preliminary data.</text>
</comment>
<gene>
    <name evidence="1" type="ORF">FB459_0237</name>
</gene>
<accession>A0A542EC65</accession>
<dbReference type="PANTHER" id="PTHR34822">
    <property type="entry name" value="GRPB DOMAIN PROTEIN (AFU_ORTHOLOGUE AFUA_1G01530)"/>
    <property type="match status" value="1"/>
</dbReference>
<dbReference type="PANTHER" id="PTHR34822:SF1">
    <property type="entry name" value="GRPB FAMILY PROTEIN"/>
    <property type="match status" value="1"/>
</dbReference>